<dbReference type="SUPFAM" id="SSF49879">
    <property type="entry name" value="SMAD/FHA domain"/>
    <property type="match status" value="1"/>
</dbReference>
<feature type="compositionally biased region" description="Basic and acidic residues" evidence="4">
    <location>
        <begin position="962"/>
        <end position="986"/>
    </location>
</feature>
<dbReference type="GO" id="GO:0005634">
    <property type="term" value="C:nucleus"/>
    <property type="evidence" value="ECO:0007669"/>
    <property type="project" value="UniProtKB-SubCell"/>
</dbReference>
<evidence type="ECO:0000256" key="4">
    <source>
        <dbReference type="SAM" id="MobiDB-lite"/>
    </source>
</evidence>
<keyword evidence="6" id="KW-1185">Reference proteome</keyword>
<evidence type="ECO:0000256" key="2">
    <source>
        <dbReference type="ARBA" id="ARBA00023242"/>
    </source>
</evidence>
<evidence type="ECO:0000313" key="7">
    <source>
        <dbReference type="WBParaSite" id="Gr19_v10_g15638.t1"/>
    </source>
</evidence>
<dbReference type="Proteomes" id="UP000887572">
    <property type="component" value="Unplaced"/>
</dbReference>
<dbReference type="GO" id="GO:0010468">
    <property type="term" value="P:regulation of gene expression"/>
    <property type="evidence" value="ECO:0007669"/>
    <property type="project" value="InterPro"/>
</dbReference>
<dbReference type="Gene3D" id="2.60.200.20">
    <property type="match status" value="1"/>
</dbReference>
<feature type="compositionally biased region" description="Low complexity" evidence="4">
    <location>
        <begin position="771"/>
        <end position="790"/>
    </location>
</feature>
<feature type="region of interest" description="Disordered" evidence="4">
    <location>
        <begin position="1615"/>
        <end position="1640"/>
    </location>
</feature>
<dbReference type="InterPro" id="IPR000253">
    <property type="entry name" value="FHA_dom"/>
</dbReference>
<feature type="compositionally biased region" description="Low complexity" evidence="4">
    <location>
        <begin position="1443"/>
        <end position="1455"/>
    </location>
</feature>
<dbReference type="SMART" id="SM00240">
    <property type="entry name" value="FHA"/>
    <property type="match status" value="1"/>
</dbReference>
<name>A0A914HA58_GLORO</name>
<dbReference type="SUPFAM" id="SSF57903">
    <property type="entry name" value="FYVE/PHD zinc finger"/>
    <property type="match status" value="1"/>
</dbReference>
<feature type="compositionally biased region" description="Low complexity" evidence="4">
    <location>
        <begin position="1222"/>
        <end position="1233"/>
    </location>
</feature>
<sequence>MVESILLTMFHLRRVQFQAYVKEAKGRPVVESINDATEPSGIPAVRERSTMILLDKQTKIGRNPELVDVVLHSVVHSNMISRDHSEIVGETDGKGQFVRYYISDRSLNGTYVNDTRVKENVLLREGDLIKFGHVNGAAIKPGEHAPQHTAEFIFRFERSLPNFAYFGYSQKGARVHQHQSEHPQLQRRAYMQINSDRVLPTEVYASLAAAAAAAGASATGVGGGHGTVPRPIVSGCPAAVNSSSSATSGVTTAATSTSAPAAAHSSTAASFHPLHHSSSSASNNNTTTAASVNPSGCANASTNNNGAQLAHLAAVAAATTLANTVAAAAVATNGTAQQQRNQANGGTIDAATTSAASTLNALNQLGLTSATEEQVAAVNAHLRQLMASHDAMSAMERLAAQQQWNNSLLKLSSLQQQNPLVYGHAFPAAAAAAAALFTGCIDLNSAAANNPNSAAAQYAASLWPSIRALQPSVSQSADWAQQQKAAAFAQQLQLRLPGLYQQQQQQQQVANVVQHRGSSVTLPNAAPSLFGTPSAFSLPGSHTNSAATLLPSSSAGLLIAAQQQCVSTSSSTAYASCTSSATSAVGIPPMRHPGESPISSLSRGTSSVSLSLHPAQGTSVVDQQQNSTVALAARLAAAQQLAKELEADQHAKNSNNSIPGWSMGISCSSAAGSSVPVTKVSPLIGSSNGGGAADAGLGGATTPLQRIPGIASALAAAVVAAQQQHQQHNMPPWPSGTPPNNGLHPPLDTPPIRQPLAQRIFSPAVSNSSNLSLSSGSSKSSSGVSSAPSSGLLQSPGTCGGGAAIGALNNSDVGKEFRDSFSSLLTTNCSSTSAFSSPQTANNTNLNTLTTAMFAAEREKVNASRHRTTTSNNSALDEVVVAKVMTDDEKELAEGEQNEAPQKTTTPPPPAEWEKSDRELCNQQQQRQSLLIDQKTSLNGFSSSMSSDLDQLRMETSGSKMNNDDDHEDPRKADEMASCEEKREQMECDSSVPSPPPGREQQQQQQQLNLLEKESTGEDCKTQREKADLPAELSSLRKRHSSAGSSLSPTDESIDAGGDGGKAEKEKSGSTKPRPIKQARKSNEVARLLNDLTAGNCTDGLGKRGAKESESSRKKGEKRQYLMEWKTFDSDEEESAAEHWQNHFGREEFCRNEQYFGENRRKTNSEGSWQYMAERSQKLAAKQTNGSSGGGKSGGGRGDGADSPAAETTEKGGRMGMEKVQHQQQQQQLSSQSARTERKRPLRLEERKRAEIERKRAHKMMRQISDESSDEEHNGGGGGKRENVPNNGNSVGQNVQKQQQRHNNISKNIASPHLSSSDEDDDGGRKSPDLDSNDSDHQHQRQRHANSSRRRRKGSGDAKGKEHSPAKALTNGGTVPKRKLLSSAPGTKKAATMAPMNSVPTTTTTKLANGGPKNSEVPRKRGPKGGAEEKVKAAAVRSLKPKTNAVVVATSTALALKKKAGRKTGNGRGRPAGNLQKAADGTSETGDSSDDDSSVDQPVRLSNGSRGPMLNGGGPTLIREETRTKGRHRGRRRDESSPDLATTTVAEDWTGGSGDPELCAHKGCQRPLHMAINWVQCDDCDQWFHSTCVFGTNKTPDGDVDFHCGCGGTDCNNSTKTSTDNNKVANNAKSSSTASISSSA</sequence>
<feature type="compositionally biased region" description="Basic and acidic residues" evidence="4">
    <location>
        <begin position="1011"/>
        <end position="1029"/>
    </location>
</feature>
<evidence type="ECO:0000313" key="6">
    <source>
        <dbReference type="Proteomes" id="UP000887572"/>
    </source>
</evidence>
<feature type="compositionally biased region" description="Basic residues" evidence="4">
    <location>
        <begin position="1340"/>
        <end position="1353"/>
    </location>
</feature>
<comment type="subcellular location">
    <subcellularLocation>
        <location evidence="1">Nucleus</location>
    </subcellularLocation>
</comment>
<feature type="compositionally biased region" description="Polar residues" evidence="4">
    <location>
        <begin position="1398"/>
        <end position="1407"/>
    </location>
</feature>
<keyword evidence="2" id="KW-0539">Nucleus</keyword>
<evidence type="ECO:0000256" key="3">
    <source>
        <dbReference type="SAM" id="Coils"/>
    </source>
</evidence>
<feature type="compositionally biased region" description="Basic and acidic residues" evidence="4">
    <location>
        <begin position="1271"/>
        <end position="1283"/>
    </location>
</feature>
<feature type="compositionally biased region" description="Acidic residues" evidence="4">
    <location>
        <begin position="888"/>
        <end position="897"/>
    </location>
</feature>
<dbReference type="CDD" id="cd22685">
    <property type="entry name" value="FHA_TCF19"/>
    <property type="match status" value="1"/>
</dbReference>
<feature type="region of interest" description="Disordered" evidence="4">
    <location>
        <begin position="771"/>
        <end position="795"/>
    </location>
</feature>
<feature type="compositionally biased region" description="Basic and acidic residues" evidence="4">
    <location>
        <begin position="1136"/>
        <end position="1148"/>
    </location>
</feature>
<feature type="compositionally biased region" description="Gly residues" evidence="4">
    <location>
        <begin position="1187"/>
        <end position="1198"/>
    </location>
</feature>
<dbReference type="InterPro" id="IPR013083">
    <property type="entry name" value="Znf_RING/FYVE/PHD"/>
</dbReference>
<evidence type="ECO:0000256" key="1">
    <source>
        <dbReference type="ARBA" id="ARBA00004123"/>
    </source>
</evidence>
<feature type="domain" description="FHA" evidence="5">
    <location>
        <begin position="58"/>
        <end position="117"/>
    </location>
</feature>
<dbReference type="Pfam" id="PF00498">
    <property type="entry name" value="FHA"/>
    <property type="match status" value="1"/>
</dbReference>
<feature type="compositionally biased region" description="Polar residues" evidence="4">
    <location>
        <begin position="1284"/>
        <end position="1315"/>
    </location>
</feature>
<dbReference type="InterPro" id="IPR008984">
    <property type="entry name" value="SMAD_FHA_dom_sf"/>
</dbReference>
<feature type="compositionally biased region" description="Polar residues" evidence="4">
    <location>
        <begin position="929"/>
        <end position="961"/>
    </location>
</feature>
<feature type="compositionally biased region" description="Basic and acidic residues" evidence="4">
    <location>
        <begin position="1354"/>
        <end position="1365"/>
    </location>
</feature>
<accession>A0A914HA58</accession>
<dbReference type="PANTHER" id="PTHR15464:SF1">
    <property type="entry name" value="TRANSCRIPTION FACTOR 19"/>
    <property type="match status" value="1"/>
</dbReference>
<dbReference type="PROSITE" id="PS50006">
    <property type="entry name" value="FHA_DOMAIN"/>
    <property type="match status" value="1"/>
</dbReference>
<reference evidence="7" key="1">
    <citation type="submission" date="2022-11" db="UniProtKB">
        <authorList>
            <consortium name="WormBaseParasite"/>
        </authorList>
    </citation>
    <scope>IDENTIFICATION</scope>
</reference>
<dbReference type="InterPro" id="IPR042803">
    <property type="entry name" value="TCF19"/>
</dbReference>
<feature type="compositionally biased region" description="Basic and acidic residues" evidence="4">
    <location>
        <begin position="1208"/>
        <end position="1221"/>
    </location>
</feature>
<dbReference type="PANTHER" id="PTHR15464">
    <property type="entry name" value="TRANSCRIPTION FACTOR 19"/>
    <property type="match status" value="1"/>
</dbReference>
<feature type="region of interest" description="Disordered" evidence="4">
    <location>
        <begin position="1129"/>
        <end position="1148"/>
    </location>
</feature>
<dbReference type="InterPro" id="IPR011011">
    <property type="entry name" value="Znf_FYVE_PHD"/>
</dbReference>
<feature type="compositionally biased region" description="Basic and acidic residues" evidence="4">
    <location>
        <begin position="1242"/>
        <end position="1254"/>
    </location>
</feature>
<proteinExistence type="predicted"/>
<feature type="region of interest" description="Disordered" evidence="4">
    <location>
        <begin position="266"/>
        <end position="293"/>
    </location>
</feature>
<feature type="compositionally biased region" description="Basic and acidic residues" evidence="4">
    <location>
        <begin position="1101"/>
        <end position="1120"/>
    </location>
</feature>
<organism evidence="6 7">
    <name type="scientific">Globodera rostochiensis</name>
    <name type="common">Golden nematode worm</name>
    <name type="synonym">Heterodera rostochiensis</name>
    <dbReference type="NCBI Taxonomy" id="31243"/>
    <lineage>
        <taxon>Eukaryota</taxon>
        <taxon>Metazoa</taxon>
        <taxon>Ecdysozoa</taxon>
        <taxon>Nematoda</taxon>
        <taxon>Chromadorea</taxon>
        <taxon>Rhabditida</taxon>
        <taxon>Tylenchina</taxon>
        <taxon>Tylenchomorpha</taxon>
        <taxon>Tylenchoidea</taxon>
        <taxon>Heteroderidae</taxon>
        <taxon>Heteroderinae</taxon>
        <taxon>Globodera</taxon>
    </lineage>
</organism>
<feature type="region of interest" description="Disordered" evidence="4">
    <location>
        <begin position="859"/>
        <end position="1120"/>
    </location>
</feature>
<feature type="coiled-coil region" evidence="3">
    <location>
        <begin position="628"/>
        <end position="655"/>
    </location>
</feature>
<feature type="compositionally biased region" description="Low complexity" evidence="4">
    <location>
        <begin position="277"/>
        <end position="291"/>
    </location>
</feature>
<dbReference type="Gene3D" id="3.30.40.10">
    <property type="entry name" value="Zinc/RING finger domain, C3HC4 (zinc finger)"/>
    <property type="match status" value="1"/>
</dbReference>
<protein>
    <submittedName>
        <fullName evidence="7">FHA domain-containing protein</fullName>
    </submittedName>
</protein>
<dbReference type="WBParaSite" id="Gr19_v10_g15638.t1">
    <property type="protein sequence ID" value="Gr19_v10_g15638.t1"/>
    <property type="gene ID" value="Gr19_v10_g15638"/>
</dbReference>
<feature type="region of interest" description="Disordered" evidence="4">
    <location>
        <begin position="1160"/>
        <end position="1552"/>
    </location>
</feature>
<feature type="region of interest" description="Disordered" evidence="4">
    <location>
        <begin position="721"/>
        <end position="753"/>
    </location>
</feature>
<feature type="region of interest" description="Disordered" evidence="4">
    <location>
        <begin position="586"/>
        <end position="606"/>
    </location>
</feature>
<feature type="compositionally biased region" description="Basic and acidic residues" evidence="4">
    <location>
        <begin position="1323"/>
        <end position="1339"/>
    </location>
</feature>
<keyword evidence="3" id="KW-0175">Coiled coil</keyword>
<feature type="compositionally biased region" description="Polar residues" evidence="4">
    <location>
        <begin position="1042"/>
        <end position="1051"/>
    </location>
</feature>
<evidence type="ECO:0000259" key="5">
    <source>
        <dbReference type="PROSITE" id="PS50006"/>
    </source>
</evidence>